<dbReference type="SMART" id="SM00893">
    <property type="entry name" value="ETF"/>
    <property type="match status" value="1"/>
</dbReference>
<name>A0A1W6NWI2_9RHOB</name>
<reference evidence="10 11" key="1">
    <citation type="submission" date="2017-02" db="EMBL/GenBank/DDBJ databases">
        <title>Ketogulonicigenium robustum SPU B003 Genome sequencing and assembly.</title>
        <authorList>
            <person name="Li Y."/>
            <person name="Liu L."/>
            <person name="Wang C."/>
            <person name="Zhang M."/>
            <person name="Zhang T."/>
            <person name="Zhang Y."/>
        </authorList>
    </citation>
    <scope>NUCLEOTIDE SEQUENCE [LARGE SCALE GENOMIC DNA]</scope>
    <source>
        <strain evidence="10 11">SPU_B003</strain>
    </source>
</reference>
<sequence>MKILVPVKRVVDHNVKVRVRPDGSGVELANLKMSMNPFDEIALEEAIRLKEAGTAAEVVAVSVGTKASEDVLRKAMGMGADRAILVQLDDGAADVEPLAVAKLLKAVVQAESAQLVIAGKQAIDNDMNATGQMLAALLGWGQGTFASEVAIEGDTARVTREVDGGLQTLALALPVVLTADLRLNEPRFTSLPNMMKAKKKPIDVMAVGDMGIDISPRLTVLETTEPPPRAAGEVVGSVDDLVAKLKAAGVI</sequence>
<gene>
    <name evidence="10" type="primary">etfB</name>
    <name evidence="10" type="ORF">BVG79_00236</name>
</gene>
<evidence type="ECO:0000259" key="9">
    <source>
        <dbReference type="SMART" id="SM00893"/>
    </source>
</evidence>
<dbReference type="RefSeq" id="WP_085785291.1">
    <property type="nucleotide sequence ID" value="NZ_CP019937.1"/>
</dbReference>
<dbReference type="SUPFAM" id="SSF52402">
    <property type="entry name" value="Adenine nucleotide alpha hydrolases-like"/>
    <property type="match status" value="1"/>
</dbReference>
<dbReference type="InterPro" id="IPR033948">
    <property type="entry name" value="ETF_beta_N"/>
</dbReference>
<keyword evidence="5" id="KW-0249">Electron transport</keyword>
<evidence type="ECO:0000256" key="3">
    <source>
        <dbReference type="ARBA" id="ARBA00016797"/>
    </source>
</evidence>
<evidence type="ECO:0000256" key="2">
    <source>
        <dbReference type="ARBA" id="ARBA00011355"/>
    </source>
</evidence>
<organism evidence="10 11">
    <name type="scientific">Ketogulonicigenium robustum</name>
    <dbReference type="NCBI Taxonomy" id="92947"/>
    <lineage>
        <taxon>Bacteria</taxon>
        <taxon>Pseudomonadati</taxon>
        <taxon>Pseudomonadota</taxon>
        <taxon>Alphaproteobacteria</taxon>
        <taxon>Rhodobacterales</taxon>
        <taxon>Roseobacteraceae</taxon>
        <taxon>Ketogulonicigenium</taxon>
    </lineage>
</organism>
<keyword evidence="4" id="KW-0813">Transport</keyword>
<dbReference type="InterPro" id="IPR012255">
    <property type="entry name" value="ETF_b"/>
</dbReference>
<evidence type="ECO:0000256" key="6">
    <source>
        <dbReference type="ARBA" id="ARBA00025649"/>
    </source>
</evidence>
<evidence type="ECO:0000256" key="5">
    <source>
        <dbReference type="ARBA" id="ARBA00022982"/>
    </source>
</evidence>
<feature type="domain" description="Electron transfer flavoprotein alpha/beta-subunit N-terminal" evidence="9">
    <location>
        <begin position="23"/>
        <end position="214"/>
    </location>
</feature>
<dbReference type="Pfam" id="PF01012">
    <property type="entry name" value="ETF"/>
    <property type="match status" value="1"/>
</dbReference>
<dbReference type="GO" id="GO:0046395">
    <property type="term" value="P:carboxylic acid catabolic process"/>
    <property type="evidence" value="ECO:0007669"/>
    <property type="project" value="UniProtKB-ARBA"/>
</dbReference>
<keyword evidence="11" id="KW-1185">Reference proteome</keyword>
<dbReference type="PANTHER" id="PTHR21294">
    <property type="entry name" value="ELECTRON TRANSFER FLAVOPROTEIN BETA-SUBUNIT"/>
    <property type="match status" value="1"/>
</dbReference>
<evidence type="ECO:0000256" key="1">
    <source>
        <dbReference type="ARBA" id="ARBA00007557"/>
    </source>
</evidence>
<evidence type="ECO:0000313" key="11">
    <source>
        <dbReference type="Proteomes" id="UP000242447"/>
    </source>
</evidence>
<protein>
    <recommendedName>
        <fullName evidence="3">Electron transfer flavoprotein subunit beta</fullName>
    </recommendedName>
    <alternativeName>
        <fullName evidence="7">Electron transfer flavoprotein small subunit</fullName>
    </alternativeName>
</protein>
<dbReference type="InterPro" id="IPR014730">
    <property type="entry name" value="ETF_a/b_N"/>
</dbReference>
<dbReference type="PANTHER" id="PTHR21294:SF8">
    <property type="entry name" value="ELECTRON TRANSFER FLAVOPROTEIN SUBUNIT BETA"/>
    <property type="match status" value="1"/>
</dbReference>
<dbReference type="FunFam" id="3.40.50.620:FF:000011">
    <property type="entry name" value="Electron transfer flavoprotein subunit beta"/>
    <property type="match status" value="1"/>
</dbReference>
<dbReference type="Gene3D" id="3.40.50.620">
    <property type="entry name" value="HUPs"/>
    <property type="match status" value="1"/>
</dbReference>
<dbReference type="KEGG" id="kro:BVG79_00236"/>
<dbReference type="GO" id="GO:0009055">
    <property type="term" value="F:electron transfer activity"/>
    <property type="evidence" value="ECO:0007669"/>
    <property type="project" value="InterPro"/>
</dbReference>
<dbReference type="PIRSF" id="PIRSF000090">
    <property type="entry name" value="Beta-ETF"/>
    <property type="match status" value="1"/>
</dbReference>
<proteinExistence type="inferred from homology"/>
<dbReference type="Proteomes" id="UP000242447">
    <property type="component" value="Chromosome"/>
</dbReference>
<comment type="subunit">
    <text evidence="2">Heterodimer of an alpha and a beta subunit.</text>
</comment>
<dbReference type="AlphaFoldDB" id="A0A1W6NWI2"/>
<dbReference type="CDD" id="cd01714">
    <property type="entry name" value="ETF_beta"/>
    <property type="match status" value="1"/>
</dbReference>
<comment type="similarity">
    <text evidence="1">Belongs to the ETF beta-subunit/FixA family.</text>
</comment>
<dbReference type="EMBL" id="CP019937">
    <property type="protein sequence ID" value="ARO13596.1"/>
    <property type="molecule type" value="Genomic_DNA"/>
</dbReference>
<dbReference type="InterPro" id="IPR014729">
    <property type="entry name" value="Rossmann-like_a/b/a_fold"/>
</dbReference>
<accession>A0A1W6NWI2</accession>
<comment type="function">
    <text evidence="6">The electron transfer flavoprotein serves as a specific electron acceptor for other dehydrogenases. It transfers the electrons to the main respiratory chain via ETF-ubiquinone oxidoreductase (ETF dehydrogenase).</text>
</comment>
<dbReference type="STRING" id="92947.BVG79_00236"/>
<evidence type="ECO:0000256" key="7">
    <source>
        <dbReference type="ARBA" id="ARBA00042002"/>
    </source>
</evidence>
<evidence type="ECO:0000256" key="8">
    <source>
        <dbReference type="ARBA" id="ARBA00049933"/>
    </source>
</evidence>
<dbReference type="PROSITE" id="PS01065">
    <property type="entry name" value="ETF_BETA"/>
    <property type="match status" value="1"/>
</dbReference>
<dbReference type="OrthoDB" id="9781325at2"/>
<evidence type="ECO:0000256" key="4">
    <source>
        <dbReference type="ARBA" id="ARBA00022448"/>
    </source>
</evidence>
<dbReference type="InterPro" id="IPR000049">
    <property type="entry name" value="ET-Flavoprotein_bsu_CS"/>
</dbReference>
<comment type="cofactor">
    <cofactor evidence="8">
        <name>AMP</name>
        <dbReference type="ChEBI" id="CHEBI:456215"/>
    </cofactor>
</comment>
<evidence type="ECO:0000313" key="10">
    <source>
        <dbReference type="EMBL" id="ARO13596.1"/>
    </source>
</evidence>